<name>A0ABP3F665_9ACTN</name>
<keyword evidence="5" id="KW-1185">Reference proteome</keyword>
<dbReference type="Gene3D" id="2.30.110.10">
    <property type="entry name" value="Electron Transport, Fmn-binding Protein, Chain A"/>
    <property type="match status" value="1"/>
</dbReference>
<proteinExistence type="predicted"/>
<dbReference type="PANTHER" id="PTHR30466:SF1">
    <property type="entry name" value="FMN REDUCTASE (NADH) RUTF"/>
    <property type="match status" value="1"/>
</dbReference>
<accession>A0ABP3F665</accession>
<evidence type="ECO:0000256" key="1">
    <source>
        <dbReference type="ARBA" id="ARBA00023002"/>
    </source>
</evidence>
<dbReference type="Proteomes" id="UP001501867">
    <property type="component" value="Unassembled WGS sequence"/>
</dbReference>
<feature type="region of interest" description="Disordered" evidence="2">
    <location>
        <begin position="1"/>
        <end position="30"/>
    </location>
</feature>
<reference evidence="5" key="1">
    <citation type="journal article" date="2019" name="Int. J. Syst. Evol. Microbiol.">
        <title>The Global Catalogue of Microorganisms (GCM) 10K type strain sequencing project: providing services to taxonomists for standard genome sequencing and annotation.</title>
        <authorList>
            <consortium name="The Broad Institute Genomics Platform"/>
            <consortium name="The Broad Institute Genome Sequencing Center for Infectious Disease"/>
            <person name="Wu L."/>
            <person name="Ma J."/>
        </authorList>
    </citation>
    <scope>NUCLEOTIDE SEQUENCE [LARGE SCALE GENOMIC DNA]</scope>
    <source>
        <strain evidence="5">JCM 4505</strain>
    </source>
</reference>
<evidence type="ECO:0000259" key="3">
    <source>
        <dbReference type="SMART" id="SM00903"/>
    </source>
</evidence>
<dbReference type="PANTHER" id="PTHR30466">
    <property type="entry name" value="FLAVIN REDUCTASE"/>
    <property type="match status" value="1"/>
</dbReference>
<dbReference type="EMBL" id="BAAABV010000023">
    <property type="protein sequence ID" value="GAA0306906.1"/>
    <property type="molecule type" value="Genomic_DNA"/>
</dbReference>
<dbReference type="SMART" id="SM00903">
    <property type="entry name" value="Flavin_Reduct"/>
    <property type="match status" value="1"/>
</dbReference>
<gene>
    <name evidence="4" type="ORF">GCM10010302_52010</name>
</gene>
<dbReference type="InterPro" id="IPR012349">
    <property type="entry name" value="Split_barrel_FMN-bd"/>
</dbReference>
<keyword evidence="1" id="KW-0560">Oxidoreductase</keyword>
<evidence type="ECO:0000313" key="5">
    <source>
        <dbReference type="Proteomes" id="UP001501867"/>
    </source>
</evidence>
<evidence type="ECO:0000256" key="2">
    <source>
        <dbReference type="SAM" id="MobiDB-lite"/>
    </source>
</evidence>
<feature type="compositionally biased region" description="Basic and acidic residues" evidence="2">
    <location>
        <begin position="1"/>
        <end position="10"/>
    </location>
</feature>
<comment type="caution">
    <text evidence="4">The sequence shown here is derived from an EMBL/GenBank/DDBJ whole genome shotgun (WGS) entry which is preliminary data.</text>
</comment>
<feature type="domain" description="Flavin reductase like" evidence="3">
    <location>
        <begin position="37"/>
        <end position="182"/>
    </location>
</feature>
<dbReference type="InterPro" id="IPR002563">
    <property type="entry name" value="Flavin_Rdtase-like_dom"/>
</dbReference>
<sequence length="185" mass="19447">MSVRQREENRGSAGSGRPGPGDRPGPAAPAAPFTEAMARLVSGVAVVSARRAADGGPCGLLVSSVSSYSVSPPSVLLALARGSRTYRAMDATVGTPFGVHLLGSADEALAKVFAGRSEDKFADVPWTWDGDTPRIAGVPVYLRCRAAALFPHGDHTVLVGEVDDCALADGEPLVYYRRRLDWRLA</sequence>
<organism evidence="4 5">
    <name type="scientific">Streptomyces polychromogenes</name>
    <dbReference type="NCBI Taxonomy" id="67342"/>
    <lineage>
        <taxon>Bacteria</taxon>
        <taxon>Bacillati</taxon>
        <taxon>Actinomycetota</taxon>
        <taxon>Actinomycetes</taxon>
        <taxon>Kitasatosporales</taxon>
        <taxon>Streptomycetaceae</taxon>
        <taxon>Streptomyces</taxon>
    </lineage>
</organism>
<dbReference type="Pfam" id="PF01613">
    <property type="entry name" value="Flavin_Reduct"/>
    <property type="match status" value="1"/>
</dbReference>
<protein>
    <submittedName>
        <fullName evidence="4">Flavin reductase family protein</fullName>
    </submittedName>
</protein>
<dbReference type="SUPFAM" id="SSF50475">
    <property type="entry name" value="FMN-binding split barrel"/>
    <property type="match status" value="1"/>
</dbReference>
<evidence type="ECO:0000313" key="4">
    <source>
        <dbReference type="EMBL" id="GAA0306906.1"/>
    </source>
</evidence>
<dbReference type="InterPro" id="IPR050268">
    <property type="entry name" value="NADH-dep_flavin_reductase"/>
</dbReference>
<dbReference type="RefSeq" id="WP_344164349.1">
    <property type="nucleotide sequence ID" value="NZ_BAAABV010000023.1"/>
</dbReference>